<feature type="transmembrane region" description="Helical" evidence="5">
    <location>
        <begin position="113"/>
        <end position="137"/>
    </location>
</feature>
<evidence type="ECO:0000256" key="2">
    <source>
        <dbReference type="ARBA" id="ARBA00022692"/>
    </source>
</evidence>
<dbReference type="InterPro" id="IPR051533">
    <property type="entry name" value="WaaL-like"/>
</dbReference>
<evidence type="ECO:0000256" key="1">
    <source>
        <dbReference type="ARBA" id="ARBA00004141"/>
    </source>
</evidence>
<feature type="transmembrane region" description="Helical" evidence="5">
    <location>
        <begin position="157"/>
        <end position="177"/>
    </location>
</feature>
<protein>
    <recommendedName>
        <fullName evidence="6">O-antigen ligase-related domain-containing protein</fullName>
    </recommendedName>
</protein>
<evidence type="ECO:0000313" key="7">
    <source>
        <dbReference type="EMBL" id="PWS28189.1"/>
    </source>
</evidence>
<evidence type="ECO:0000256" key="3">
    <source>
        <dbReference type="ARBA" id="ARBA00022989"/>
    </source>
</evidence>
<dbReference type="GO" id="GO:0016020">
    <property type="term" value="C:membrane"/>
    <property type="evidence" value="ECO:0007669"/>
    <property type="project" value="UniProtKB-SubCell"/>
</dbReference>
<keyword evidence="8" id="KW-1185">Reference proteome</keyword>
<comment type="subcellular location">
    <subcellularLocation>
        <location evidence="1">Membrane</location>
        <topology evidence="1">Multi-pass membrane protein</topology>
    </subcellularLocation>
</comment>
<dbReference type="Proteomes" id="UP000245379">
    <property type="component" value="Unassembled WGS sequence"/>
</dbReference>
<evidence type="ECO:0000256" key="5">
    <source>
        <dbReference type="SAM" id="Phobius"/>
    </source>
</evidence>
<feature type="transmembrane region" description="Helical" evidence="5">
    <location>
        <begin position="49"/>
        <end position="73"/>
    </location>
</feature>
<keyword evidence="3 5" id="KW-1133">Transmembrane helix</keyword>
<organism evidence="7 8">
    <name type="scientific">Pedobacter yonginense</name>
    <dbReference type="NCBI Taxonomy" id="651869"/>
    <lineage>
        <taxon>Bacteria</taxon>
        <taxon>Pseudomonadati</taxon>
        <taxon>Bacteroidota</taxon>
        <taxon>Sphingobacteriia</taxon>
        <taxon>Sphingobacteriales</taxon>
        <taxon>Sphingobacteriaceae</taxon>
        <taxon>Pedobacter</taxon>
    </lineage>
</organism>
<evidence type="ECO:0000313" key="8">
    <source>
        <dbReference type="Proteomes" id="UP000245379"/>
    </source>
</evidence>
<dbReference type="OrthoDB" id="1491844at2"/>
<dbReference type="EMBL" id="QGNZ01000002">
    <property type="protein sequence ID" value="PWS28189.1"/>
    <property type="molecule type" value="Genomic_DNA"/>
</dbReference>
<dbReference type="RefSeq" id="WP_109925948.1">
    <property type="nucleotide sequence ID" value="NZ_QGNZ01000002.1"/>
</dbReference>
<name>A0A317EQM1_9SPHI</name>
<comment type="caution">
    <text evidence="7">The sequence shown here is derived from an EMBL/GenBank/DDBJ whole genome shotgun (WGS) entry which is preliminary data.</text>
</comment>
<feature type="domain" description="O-antigen ligase-related" evidence="6">
    <location>
        <begin position="196"/>
        <end position="343"/>
    </location>
</feature>
<keyword evidence="2 5" id="KW-0812">Transmembrane</keyword>
<feature type="transmembrane region" description="Helical" evidence="5">
    <location>
        <begin position="328"/>
        <end position="351"/>
    </location>
</feature>
<feature type="transmembrane region" description="Helical" evidence="5">
    <location>
        <begin position="79"/>
        <end position="101"/>
    </location>
</feature>
<accession>A0A317EQM1</accession>
<dbReference type="PANTHER" id="PTHR37422:SF13">
    <property type="entry name" value="LIPOPOLYSACCHARIDE BIOSYNTHESIS PROTEIN PA4999-RELATED"/>
    <property type="match status" value="1"/>
</dbReference>
<dbReference type="InterPro" id="IPR007016">
    <property type="entry name" value="O-antigen_ligase-rel_domated"/>
</dbReference>
<dbReference type="Pfam" id="PF04932">
    <property type="entry name" value="Wzy_C"/>
    <property type="match status" value="1"/>
</dbReference>
<sequence>MKKFINGGLFLFFFLMLVLPASFQVPRGVILLGLLLFSLRDYALKRFKIYTPILNISIINVGCSVLFFFNGYANQNPGAVAVTTVFIFWPILYLYFIGFNVEKEQIYPLLKCLFYGGITSMIFIAALILWTLGFIPFDLSLIAKAQDFSVYWGDSVEINAINLATIMYVLVFSLSFLIFPKDYNYKKIVSKKVVVFTLLLAFIIVLLSARRGFWVVAIVAPVYIYIVYRLAGVKIRLKKYIIPIFAFLMLGLLSLTIFSLNNENFITEFSSSFEFDNPQVESNYLRLEQYNALVKGWEKSPIIGVGLGGAAEGSVRDTESPWAYELSYLALLFHTGIIGVLVYSMSVLWIIYKAIKLARMNKLYATILLPQITALIAFLLINASNPYLGKFDYLWTIFLPIASINAIMISSTKTPEKINNG</sequence>
<proteinExistence type="predicted"/>
<dbReference type="AlphaFoldDB" id="A0A317EQM1"/>
<feature type="transmembrane region" description="Helical" evidence="5">
    <location>
        <begin position="240"/>
        <end position="260"/>
    </location>
</feature>
<evidence type="ECO:0000256" key="4">
    <source>
        <dbReference type="ARBA" id="ARBA00023136"/>
    </source>
</evidence>
<feature type="transmembrane region" description="Helical" evidence="5">
    <location>
        <begin position="363"/>
        <end position="381"/>
    </location>
</feature>
<keyword evidence="4 5" id="KW-0472">Membrane</keyword>
<reference evidence="7 8" key="1">
    <citation type="submission" date="2018-05" db="EMBL/GenBank/DDBJ databases">
        <title>Pedobacter paludis sp. nov., isolated from wetland soil.</title>
        <authorList>
            <person name="Zhang Y."/>
            <person name="Wang G."/>
        </authorList>
    </citation>
    <scope>NUCLEOTIDE SEQUENCE [LARGE SCALE GENOMIC DNA]</scope>
    <source>
        <strain evidence="7 8">KCTC22721</strain>
    </source>
</reference>
<feature type="transmembrane region" description="Helical" evidence="5">
    <location>
        <begin position="189"/>
        <end position="207"/>
    </location>
</feature>
<evidence type="ECO:0000259" key="6">
    <source>
        <dbReference type="Pfam" id="PF04932"/>
    </source>
</evidence>
<gene>
    <name evidence="7" type="ORF">DHW03_11610</name>
</gene>
<feature type="transmembrane region" description="Helical" evidence="5">
    <location>
        <begin position="12"/>
        <end position="37"/>
    </location>
</feature>
<feature type="transmembrane region" description="Helical" evidence="5">
    <location>
        <begin position="393"/>
        <end position="411"/>
    </location>
</feature>
<dbReference type="PANTHER" id="PTHR37422">
    <property type="entry name" value="TEICHURONIC ACID BIOSYNTHESIS PROTEIN TUAE"/>
    <property type="match status" value="1"/>
</dbReference>
<feature type="transmembrane region" description="Helical" evidence="5">
    <location>
        <begin position="213"/>
        <end position="231"/>
    </location>
</feature>